<name>A0ABP7DSK2_9ACTN</name>
<evidence type="ECO:0000313" key="1">
    <source>
        <dbReference type="EMBL" id="GAA3708314.1"/>
    </source>
</evidence>
<gene>
    <name evidence="1" type="ORF">GCM10022224_087300</name>
</gene>
<organism evidence="1 2">
    <name type="scientific">Nonomuraea antimicrobica</name>
    <dbReference type="NCBI Taxonomy" id="561173"/>
    <lineage>
        <taxon>Bacteria</taxon>
        <taxon>Bacillati</taxon>
        <taxon>Actinomycetota</taxon>
        <taxon>Actinomycetes</taxon>
        <taxon>Streptosporangiales</taxon>
        <taxon>Streptosporangiaceae</taxon>
        <taxon>Nonomuraea</taxon>
    </lineage>
</organism>
<sequence>MGIHGLDPQRARRVAELEAECRPLLGWEDGMEAVQRLLADRGVSVIDSILVTRQLLGAGPSALGEAKAAVLGSAARTTDWAHHGRSVADLLARLEDDPDIQVYESGDQ</sequence>
<keyword evidence="2" id="KW-1185">Reference proteome</keyword>
<reference evidence="2" key="1">
    <citation type="journal article" date="2019" name="Int. J. Syst. Evol. Microbiol.">
        <title>The Global Catalogue of Microorganisms (GCM) 10K type strain sequencing project: providing services to taxonomists for standard genome sequencing and annotation.</title>
        <authorList>
            <consortium name="The Broad Institute Genomics Platform"/>
            <consortium name="The Broad Institute Genome Sequencing Center for Infectious Disease"/>
            <person name="Wu L."/>
            <person name="Ma J."/>
        </authorList>
    </citation>
    <scope>NUCLEOTIDE SEQUENCE [LARGE SCALE GENOMIC DNA]</scope>
    <source>
        <strain evidence="2">JCM 16904</strain>
    </source>
</reference>
<evidence type="ECO:0000313" key="2">
    <source>
        <dbReference type="Proteomes" id="UP001500902"/>
    </source>
</evidence>
<comment type="caution">
    <text evidence="1">The sequence shown here is derived from an EMBL/GenBank/DDBJ whole genome shotgun (WGS) entry which is preliminary data.</text>
</comment>
<proteinExistence type="predicted"/>
<dbReference type="Proteomes" id="UP001500902">
    <property type="component" value="Unassembled WGS sequence"/>
</dbReference>
<accession>A0ABP7DSK2</accession>
<protein>
    <submittedName>
        <fullName evidence="1">Uncharacterized protein</fullName>
    </submittedName>
</protein>
<dbReference type="EMBL" id="BAAAZP010000196">
    <property type="protein sequence ID" value="GAA3708314.1"/>
    <property type="molecule type" value="Genomic_DNA"/>
</dbReference>